<dbReference type="SUPFAM" id="SSF57850">
    <property type="entry name" value="RING/U-box"/>
    <property type="match status" value="1"/>
</dbReference>
<dbReference type="PANTHER" id="PTHR14155:SF548">
    <property type="entry name" value="RING-TYPE DOMAIN-CONTAINING PROTEIN"/>
    <property type="match status" value="1"/>
</dbReference>
<evidence type="ECO:0000256" key="5">
    <source>
        <dbReference type="ARBA" id="ARBA00022833"/>
    </source>
</evidence>
<evidence type="ECO:0000256" key="6">
    <source>
        <dbReference type="ARBA" id="ARBA00024209"/>
    </source>
</evidence>
<sequence>MRFPVGVSLKLALIVAAPVGLTCALLYLAGVPWPINVRIGAVLAAFLFVAGMCTRARIQRLVEQETGRDSMAALPREPAVGLGLAAIAGLPVYKYEKMRSGGRDGDDECSVCLAEITPREVVKQLPACTHLFHDRCIDEWLWAHRTCPVCRSPVDASTVPASVQVATRALQSV</sequence>
<dbReference type="InterPro" id="IPR001841">
    <property type="entry name" value="Znf_RING"/>
</dbReference>
<keyword evidence="8" id="KW-0812">Transmembrane</keyword>
<dbReference type="Pfam" id="PF13639">
    <property type="entry name" value="zf-RING_2"/>
    <property type="match status" value="1"/>
</dbReference>
<dbReference type="GO" id="GO:0061630">
    <property type="term" value="F:ubiquitin protein ligase activity"/>
    <property type="evidence" value="ECO:0007669"/>
    <property type="project" value="UniProtKB-EC"/>
</dbReference>
<feature type="transmembrane region" description="Helical" evidence="8">
    <location>
        <begin position="35"/>
        <end position="54"/>
    </location>
</feature>
<dbReference type="InterPro" id="IPR013083">
    <property type="entry name" value="Znf_RING/FYVE/PHD"/>
</dbReference>
<protein>
    <recommendedName>
        <fullName evidence="2">RING-type E3 ubiquitin transferase</fullName>
        <ecNumber evidence="2">2.3.2.27</ecNumber>
    </recommendedName>
</protein>
<evidence type="ECO:0000256" key="2">
    <source>
        <dbReference type="ARBA" id="ARBA00012483"/>
    </source>
</evidence>
<evidence type="ECO:0000256" key="4">
    <source>
        <dbReference type="ARBA" id="ARBA00022771"/>
    </source>
</evidence>
<accession>A0AAD8THT1</accession>
<proteinExistence type="inferred from homology"/>
<evidence type="ECO:0000256" key="1">
    <source>
        <dbReference type="ARBA" id="ARBA00000900"/>
    </source>
</evidence>
<dbReference type="PROSITE" id="PS50089">
    <property type="entry name" value="ZF_RING_2"/>
    <property type="match status" value="1"/>
</dbReference>
<keyword evidence="8" id="KW-0472">Membrane</keyword>
<keyword evidence="3" id="KW-0479">Metal-binding</keyword>
<keyword evidence="5" id="KW-0862">Zinc</keyword>
<dbReference type="AlphaFoldDB" id="A0AAD8THT1"/>
<feature type="transmembrane region" description="Helical" evidence="8">
    <location>
        <begin position="7"/>
        <end position="29"/>
    </location>
</feature>
<gene>
    <name evidence="10" type="ORF">QYE76_042759</name>
</gene>
<dbReference type="Proteomes" id="UP001231189">
    <property type="component" value="Unassembled WGS sequence"/>
</dbReference>
<dbReference type="EC" id="2.3.2.27" evidence="2"/>
<dbReference type="PANTHER" id="PTHR14155">
    <property type="entry name" value="RING FINGER DOMAIN-CONTAINING"/>
    <property type="match status" value="1"/>
</dbReference>
<evidence type="ECO:0000259" key="9">
    <source>
        <dbReference type="PROSITE" id="PS50089"/>
    </source>
</evidence>
<keyword evidence="4 7" id="KW-0863">Zinc-finger</keyword>
<dbReference type="Gene3D" id="3.30.40.10">
    <property type="entry name" value="Zinc/RING finger domain, C3HC4 (zinc finger)"/>
    <property type="match status" value="1"/>
</dbReference>
<dbReference type="SMART" id="SM00184">
    <property type="entry name" value="RING"/>
    <property type="match status" value="1"/>
</dbReference>
<evidence type="ECO:0000256" key="7">
    <source>
        <dbReference type="PROSITE-ProRule" id="PRU00175"/>
    </source>
</evidence>
<name>A0AAD8THT1_LOLMU</name>
<evidence type="ECO:0000313" key="11">
    <source>
        <dbReference type="Proteomes" id="UP001231189"/>
    </source>
</evidence>
<keyword evidence="8" id="KW-1133">Transmembrane helix</keyword>
<comment type="catalytic activity">
    <reaction evidence="1">
        <text>S-ubiquitinyl-[E2 ubiquitin-conjugating enzyme]-L-cysteine + [acceptor protein]-L-lysine = [E2 ubiquitin-conjugating enzyme]-L-cysteine + N(6)-ubiquitinyl-[acceptor protein]-L-lysine.</text>
        <dbReference type="EC" id="2.3.2.27"/>
    </reaction>
</comment>
<dbReference type="InterPro" id="IPR053238">
    <property type="entry name" value="RING-H2_zinc_finger"/>
</dbReference>
<keyword evidence="11" id="KW-1185">Reference proteome</keyword>
<evidence type="ECO:0000256" key="8">
    <source>
        <dbReference type="SAM" id="Phobius"/>
    </source>
</evidence>
<dbReference type="GO" id="GO:0008270">
    <property type="term" value="F:zinc ion binding"/>
    <property type="evidence" value="ECO:0007669"/>
    <property type="project" value="UniProtKB-KW"/>
</dbReference>
<evidence type="ECO:0000256" key="3">
    <source>
        <dbReference type="ARBA" id="ARBA00022723"/>
    </source>
</evidence>
<organism evidence="10 11">
    <name type="scientific">Lolium multiflorum</name>
    <name type="common">Italian ryegrass</name>
    <name type="synonym">Lolium perenne subsp. multiflorum</name>
    <dbReference type="NCBI Taxonomy" id="4521"/>
    <lineage>
        <taxon>Eukaryota</taxon>
        <taxon>Viridiplantae</taxon>
        <taxon>Streptophyta</taxon>
        <taxon>Embryophyta</taxon>
        <taxon>Tracheophyta</taxon>
        <taxon>Spermatophyta</taxon>
        <taxon>Magnoliopsida</taxon>
        <taxon>Liliopsida</taxon>
        <taxon>Poales</taxon>
        <taxon>Poaceae</taxon>
        <taxon>BOP clade</taxon>
        <taxon>Pooideae</taxon>
        <taxon>Poodae</taxon>
        <taxon>Poeae</taxon>
        <taxon>Poeae Chloroplast Group 2 (Poeae type)</taxon>
        <taxon>Loliodinae</taxon>
        <taxon>Loliinae</taxon>
        <taxon>Lolium</taxon>
    </lineage>
</organism>
<comment type="similarity">
    <text evidence="6">Belongs to the RING-type zinc finger family. ATL subfamily.</text>
</comment>
<feature type="domain" description="RING-type" evidence="9">
    <location>
        <begin position="109"/>
        <end position="151"/>
    </location>
</feature>
<dbReference type="EMBL" id="JAUUTY010000002">
    <property type="protein sequence ID" value="KAK1681911.1"/>
    <property type="molecule type" value="Genomic_DNA"/>
</dbReference>
<evidence type="ECO:0000313" key="10">
    <source>
        <dbReference type="EMBL" id="KAK1681911.1"/>
    </source>
</evidence>
<comment type="caution">
    <text evidence="10">The sequence shown here is derived from an EMBL/GenBank/DDBJ whole genome shotgun (WGS) entry which is preliminary data.</text>
</comment>
<reference evidence="10" key="1">
    <citation type="submission" date="2023-07" db="EMBL/GenBank/DDBJ databases">
        <title>A chromosome-level genome assembly of Lolium multiflorum.</title>
        <authorList>
            <person name="Chen Y."/>
            <person name="Copetti D."/>
            <person name="Kolliker R."/>
            <person name="Studer B."/>
        </authorList>
    </citation>
    <scope>NUCLEOTIDE SEQUENCE</scope>
    <source>
        <strain evidence="10">02402/16</strain>
        <tissue evidence="10">Leaf</tissue>
    </source>
</reference>